<gene>
    <name evidence="2" type="ORF">SAMN05443669_10082</name>
</gene>
<evidence type="ECO:0000313" key="2">
    <source>
        <dbReference type="EMBL" id="SHL47198.1"/>
    </source>
</evidence>
<dbReference type="InterPro" id="IPR008969">
    <property type="entry name" value="CarboxyPept-like_regulatory"/>
</dbReference>
<evidence type="ECO:0000256" key="1">
    <source>
        <dbReference type="SAM" id="SignalP"/>
    </source>
</evidence>
<feature type="signal peptide" evidence="1">
    <location>
        <begin position="1"/>
        <end position="19"/>
    </location>
</feature>
<protein>
    <submittedName>
        <fullName evidence="2">CarboxypepD_reg-like domain-containing protein</fullName>
    </submittedName>
</protein>
<dbReference type="SUPFAM" id="SSF49464">
    <property type="entry name" value="Carboxypeptidase regulatory domain-like"/>
    <property type="match status" value="1"/>
</dbReference>
<dbReference type="Proteomes" id="UP000184260">
    <property type="component" value="Unassembled WGS sequence"/>
</dbReference>
<dbReference type="Pfam" id="PF13715">
    <property type="entry name" value="CarbopepD_reg_2"/>
    <property type="match status" value="1"/>
</dbReference>
<keyword evidence="1" id="KW-0732">Signal</keyword>
<feature type="chain" id="PRO_5013382648" evidence="1">
    <location>
        <begin position="20"/>
        <end position="788"/>
    </location>
</feature>
<dbReference type="RefSeq" id="WP_084129520.1">
    <property type="nucleotide sequence ID" value="NZ_FRBU01000008.1"/>
</dbReference>
<dbReference type="SUPFAM" id="SSF56935">
    <property type="entry name" value="Porins"/>
    <property type="match status" value="1"/>
</dbReference>
<keyword evidence="3" id="KW-1185">Reference proteome</keyword>
<dbReference type="AlphaFoldDB" id="A0A1M7AWP4"/>
<dbReference type="STRING" id="69322.SAMN05443669_10082"/>
<evidence type="ECO:0000313" key="3">
    <source>
        <dbReference type="Proteomes" id="UP000184260"/>
    </source>
</evidence>
<sequence length="788" mass="89894">MGKIKLIVFFAFFSLNAIAQIKIAGSVIDIQNKPILSASIILKDNNGKIISYTYSNELGKYNISTNNKGKLILAANAMGFEQKSIDIEIEGNDIKDIVFDLTPKSNELQEVTVTAFRPITVDGDKVIFDVKSFAQGNEQVVEDLLKKIPGLNIDANGTIKVGNQEIEKVMIDGDDLFERGYKILTKNMPVSPIEKVELLQRYSNNKHLKGIESTNKVALNLTLKEDAKRIWFGNMQIGYGLVTANRYEVKSNLMNFGKKNKHYFLTNFNNIGFDAIGDIDNLIRPQSVSEPGRIGDDQSVKSLIVLGFEMPNLKKRRVNLNNAEMLSLNSIFTLSKKIKLKTLGFLNTDENNFFRNGFQQFSVGNTTFTNTEDFLGRKIQLTGFGKVDVTYDITKTKTLEYTGKFNKTNEKNRSDLLFNNDLLNEQLNANNQLFDQKVVFTNKFKEKKVFLLSGRYINEKTPQNYAVNQFIFQDLFSENANSIKQFSENRMQFAGIEGHILDKKESGDLLEVKFGNQLRIDQLNTRFELLENGNNLSLPTGYQNKLRYATNDLYLSAKYRFKIKSFTLLTQSDFHQLFNELQNFNVKTNQNPFFIIPKIGLDWKINDKNKIVTSYSYNTTNAGVLDVYSGFVQTGFRSFSKGLEDFNQLNSSSAIFNYTYGNWGDKFFANTFILYSKSNDFFSTNSIIAQNFSQSEKIIIKDREFVSFSTSIDRYFKSIKSNLKINIGATKTNFKNIVNNSNLREVKNFNADYGLELRSGFKGFFNYHLGSKWNYNQVKTTVTNGGFN</sequence>
<reference evidence="3" key="1">
    <citation type="submission" date="2016-11" db="EMBL/GenBank/DDBJ databases">
        <authorList>
            <person name="Varghese N."/>
            <person name="Submissions S."/>
        </authorList>
    </citation>
    <scope>NUCLEOTIDE SEQUENCE [LARGE SCALE GENOMIC DNA]</scope>
    <source>
        <strain evidence="3">DSM 3661</strain>
    </source>
</reference>
<name>A0A1M7AWP4_9FLAO</name>
<organism evidence="2 3">
    <name type="scientific">Flavobacterium xanthum</name>
    <dbReference type="NCBI Taxonomy" id="69322"/>
    <lineage>
        <taxon>Bacteria</taxon>
        <taxon>Pseudomonadati</taxon>
        <taxon>Bacteroidota</taxon>
        <taxon>Flavobacteriia</taxon>
        <taxon>Flavobacteriales</taxon>
        <taxon>Flavobacteriaceae</taxon>
        <taxon>Flavobacterium</taxon>
    </lineage>
</organism>
<accession>A0A1M7AWP4</accession>
<dbReference type="Gene3D" id="2.60.40.1120">
    <property type="entry name" value="Carboxypeptidase-like, regulatory domain"/>
    <property type="match status" value="1"/>
</dbReference>
<dbReference type="EMBL" id="FRBU01000008">
    <property type="protein sequence ID" value="SHL47198.1"/>
    <property type="molecule type" value="Genomic_DNA"/>
</dbReference>
<dbReference type="OrthoDB" id="603275at2"/>
<proteinExistence type="predicted"/>